<keyword evidence="1" id="KW-0614">Plasmid</keyword>
<name>A0AAN0SQ73_BACCE</name>
<dbReference type="Proteomes" id="UP000031861">
    <property type="component" value="Plasmid pBFI_7"/>
</dbReference>
<reference evidence="1 2" key="1">
    <citation type="journal article" date="2015" name="Genome Announc.">
        <title>Complete genome sequences for 35 biothreat assay-relevant bacillus species.</title>
        <authorList>
            <person name="Johnson S.L."/>
            <person name="Daligault H.E."/>
            <person name="Davenport K.W."/>
            <person name="Jaissle J."/>
            <person name="Frey K.G."/>
            <person name="Ladner J.T."/>
            <person name="Broomall S.M."/>
            <person name="Bishop-Lilly K.A."/>
            <person name="Bruce D.C."/>
            <person name="Gibbons H.S."/>
            <person name="Coyne S.R."/>
            <person name="Lo C.C."/>
            <person name="Meincke L."/>
            <person name="Munk A.C."/>
            <person name="Koroleva G.I."/>
            <person name="Rosenzweig C.N."/>
            <person name="Palacios G.F."/>
            <person name="Redden C.L."/>
            <person name="Minogue T.D."/>
            <person name="Chain P.S."/>
        </authorList>
    </citation>
    <scope>NUCLEOTIDE SEQUENCE [LARGE SCALE GENOMIC DNA]</scope>
    <source>
        <strain evidence="1 2">03BB108</strain>
    </source>
</reference>
<dbReference type="EMBL" id="CP009634">
    <property type="protein sequence ID" value="AJI08305.1"/>
    <property type="molecule type" value="Genomic_DNA"/>
</dbReference>
<dbReference type="RefSeq" id="WP_000975160.1">
    <property type="nucleotide sequence ID" value="NZ_CP009634.1"/>
</dbReference>
<proteinExistence type="predicted"/>
<evidence type="ECO:0000313" key="2">
    <source>
        <dbReference type="Proteomes" id="UP000031861"/>
    </source>
</evidence>
<accession>A0AAN0SQ73</accession>
<sequence>MMKEKKVYSFRLTQDDVDKLDLLVEAEQERITHVIHEMRLDIEAKPISRTDIVQKLIQAKYDSLTND</sequence>
<evidence type="ECO:0000313" key="1">
    <source>
        <dbReference type="EMBL" id="AJI08305.1"/>
    </source>
</evidence>
<gene>
    <name evidence="1" type="ORF">AK40_6316</name>
</gene>
<protein>
    <submittedName>
        <fullName evidence="1">Uncharacterized protein</fullName>
    </submittedName>
</protein>
<geneLocation type="plasmid" evidence="1 2">
    <name>pBFI_7</name>
</geneLocation>
<organism evidence="1 2">
    <name type="scientific">Bacillus cereus 03BB108</name>
    <dbReference type="NCBI Taxonomy" id="451709"/>
    <lineage>
        <taxon>Bacteria</taxon>
        <taxon>Bacillati</taxon>
        <taxon>Bacillota</taxon>
        <taxon>Bacilli</taxon>
        <taxon>Bacillales</taxon>
        <taxon>Bacillaceae</taxon>
        <taxon>Bacillus</taxon>
        <taxon>Bacillus cereus group</taxon>
    </lineage>
</organism>
<dbReference type="AlphaFoldDB" id="A0AAN0SQ73"/>